<feature type="domain" description="CBS" evidence="1">
    <location>
        <begin position="45"/>
        <end position="93"/>
    </location>
</feature>
<dbReference type="Pfam" id="PF00571">
    <property type="entry name" value="CBS"/>
    <property type="match status" value="1"/>
</dbReference>
<evidence type="ECO:0000313" key="3">
    <source>
        <dbReference type="Proteomes" id="UP000651050"/>
    </source>
</evidence>
<dbReference type="InterPro" id="IPR046342">
    <property type="entry name" value="CBS_dom_sf"/>
</dbReference>
<name>A0A931H1I6_9BURK</name>
<reference evidence="2" key="1">
    <citation type="submission" date="2020-11" db="EMBL/GenBank/DDBJ databases">
        <title>Bacterial whole genome sequence for Caenimonas sp. DR4.4.</title>
        <authorList>
            <person name="Le V."/>
            <person name="Ko S.-R."/>
            <person name="Ahn C.-Y."/>
            <person name="Oh H.-M."/>
        </authorList>
    </citation>
    <scope>NUCLEOTIDE SEQUENCE</scope>
    <source>
        <strain evidence="2">DR4.4</strain>
    </source>
</reference>
<organism evidence="2 3">
    <name type="scientific">Caenimonas aquaedulcis</name>
    <dbReference type="NCBI Taxonomy" id="2793270"/>
    <lineage>
        <taxon>Bacteria</taxon>
        <taxon>Pseudomonadati</taxon>
        <taxon>Pseudomonadota</taxon>
        <taxon>Betaproteobacteria</taxon>
        <taxon>Burkholderiales</taxon>
        <taxon>Comamonadaceae</taxon>
        <taxon>Caenimonas</taxon>
    </lineage>
</organism>
<dbReference type="CDD" id="cd04640">
    <property type="entry name" value="CBS_pair_proteobact"/>
    <property type="match status" value="1"/>
</dbReference>
<evidence type="ECO:0000313" key="2">
    <source>
        <dbReference type="EMBL" id="MBG9386874.1"/>
    </source>
</evidence>
<dbReference type="Proteomes" id="UP000651050">
    <property type="component" value="Unassembled WGS sequence"/>
</dbReference>
<evidence type="ECO:0000259" key="1">
    <source>
        <dbReference type="SMART" id="SM00116"/>
    </source>
</evidence>
<dbReference type="AlphaFoldDB" id="A0A931H1I6"/>
<comment type="caution">
    <text evidence="2">The sequence shown here is derived from an EMBL/GenBank/DDBJ whole genome shotgun (WGS) entry which is preliminary data.</text>
</comment>
<dbReference type="InterPro" id="IPR000644">
    <property type="entry name" value="CBS_dom"/>
</dbReference>
<protein>
    <submittedName>
        <fullName evidence="2">CBS domain-containing protein</fullName>
    </submittedName>
</protein>
<gene>
    <name evidence="2" type="ORF">I5803_02455</name>
</gene>
<dbReference type="Gene3D" id="3.10.580.10">
    <property type="entry name" value="CBS-domain"/>
    <property type="match status" value="1"/>
</dbReference>
<keyword evidence="3" id="KW-1185">Reference proteome</keyword>
<proteinExistence type="predicted"/>
<feature type="domain" description="CBS" evidence="1">
    <location>
        <begin position="123"/>
        <end position="174"/>
    </location>
</feature>
<sequence length="196" mass="20859">MDTYPALHSRAALGAARICRPGTARQQVTLDSPAMDVMTDLTQVAPAVIEPGATMEAAHQYMMQRGVRLLLALDQGDVLAGLITTTDILGEKPVSLARERGMRHSEILVSDLMTPASRLEAFDLARVASARVGHVISGLQEARRNHALVVQQDASGQLEIRGIFSLSQIARQLGMPLQLPEAAGTFAEIEAALAGG</sequence>
<dbReference type="SUPFAM" id="SSF54631">
    <property type="entry name" value="CBS-domain pair"/>
    <property type="match status" value="1"/>
</dbReference>
<dbReference type="SMART" id="SM00116">
    <property type="entry name" value="CBS"/>
    <property type="match status" value="2"/>
</dbReference>
<dbReference type="EMBL" id="JADWYS010000001">
    <property type="protein sequence ID" value="MBG9386874.1"/>
    <property type="molecule type" value="Genomic_DNA"/>
</dbReference>
<accession>A0A931H1I6</accession>
<dbReference type="RefSeq" id="WP_196984833.1">
    <property type="nucleotide sequence ID" value="NZ_JADWYS010000001.1"/>
</dbReference>